<feature type="compositionally biased region" description="Low complexity" evidence="1">
    <location>
        <begin position="242"/>
        <end position="260"/>
    </location>
</feature>
<name>A0A6G1I052_9PEZI</name>
<feature type="compositionally biased region" description="Polar residues" evidence="1">
    <location>
        <begin position="269"/>
        <end position="283"/>
    </location>
</feature>
<accession>A0A6G1I052</accession>
<protein>
    <submittedName>
        <fullName evidence="2">Uncharacterized protein</fullName>
    </submittedName>
</protein>
<feature type="compositionally biased region" description="Basic and acidic residues" evidence="1">
    <location>
        <begin position="358"/>
        <end position="368"/>
    </location>
</feature>
<feature type="region of interest" description="Disordered" evidence="1">
    <location>
        <begin position="242"/>
        <end position="285"/>
    </location>
</feature>
<feature type="compositionally biased region" description="Low complexity" evidence="1">
    <location>
        <begin position="129"/>
        <end position="140"/>
    </location>
</feature>
<dbReference type="EMBL" id="ML996692">
    <property type="protein sequence ID" value="KAF2401678.1"/>
    <property type="molecule type" value="Genomic_DNA"/>
</dbReference>
<feature type="compositionally biased region" description="Low complexity" evidence="1">
    <location>
        <begin position="23"/>
        <end position="34"/>
    </location>
</feature>
<feature type="region of interest" description="Disordered" evidence="1">
    <location>
        <begin position="110"/>
        <end position="144"/>
    </location>
</feature>
<feature type="compositionally biased region" description="Basic and acidic residues" evidence="1">
    <location>
        <begin position="334"/>
        <end position="347"/>
    </location>
</feature>
<feature type="region of interest" description="Disordered" evidence="1">
    <location>
        <begin position="334"/>
        <end position="386"/>
    </location>
</feature>
<dbReference type="AlphaFoldDB" id="A0A6G1I052"/>
<feature type="region of interest" description="Disordered" evidence="1">
    <location>
        <begin position="1"/>
        <end position="34"/>
    </location>
</feature>
<evidence type="ECO:0000256" key="1">
    <source>
        <dbReference type="SAM" id="MobiDB-lite"/>
    </source>
</evidence>
<dbReference type="Proteomes" id="UP000799640">
    <property type="component" value="Unassembled WGS sequence"/>
</dbReference>
<proteinExistence type="predicted"/>
<reference evidence="2" key="1">
    <citation type="journal article" date="2020" name="Stud. Mycol.">
        <title>101 Dothideomycetes genomes: a test case for predicting lifestyles and emergence of pathogens.</title>
        <authorList>
            <person name="Haridas S."/>
            <person name="Albert R."/>
            <person name="Binder M."/>
            <person name="Bloem J."/>
            <person name="Labutti K."/>
            <person name="Salamov A."/>
            <person name="Andreopoulos B."/>
            <person name="Baker S."/>
            <person name="Barry K."/>
            <person name="Bills G."/>
            <person name="Bluhm B."/>
            <person name="Cannon C."/>
            <person name="Castanera R."/>
            <person name="Culley D."/>
            <person name="Daum C."/>
            <person name="Ezra D."/>
            <person name="Gonzalez J."/>
            <person name="Henrissat B."/>
            <person name="Kuo A."/>
            <person name="Liang C."/>
            <person name="Lipzen A."/>
            <person name="Lutzoni F."/>
            <person name="Magnuson J."/>
            <person name="Mondo S."/>
            <person name="Nolan M."/>
            <person name="Ohm R."/>
            <person name="Pangilinan J."/>
            <person name="Park H.-J."/>
            <person name="Ramirez L."/>
            <person name="Alfaro M."/>
            <person name="Sun H."/>
            <person name="Tritt A."/>
            <person name="Yoshinaga Y."/>
            <person name="Zwiers L.-H."/>
            <person name="Turgeon B."/>
            <person name="Goodwin S."/>
            <person name="Spatafora J."/>
            <person name="Crous P."/>
            <person name="Grigoriev I."/>
        </authorList>
    </citation>
    <scope>NUCLEOTIDE SEQUENCE</scope>
    <source>
        <strain evidence="2">CBS 262.69</strain>
    </source>
</reference>
<organism evidence="2 3">
    <name type="scientific">Trichodelitschia bisporula</name>
    <dbReference type="NCBI Taxonomy" id="703511"/>
    <lineage>
        <taxon>Eukaryota</taxon>
        <taxon>Fungi</taxon>
        <taxon>Dikarya</taxon>
        <taxon>Ascomycota</taxon>
        <taxon>Pezizomycotina</taxon>
        <taxon>Dothideomycetes</taxon>
        <taxon>Dothideomycetes incertae sedis</taxon>
        <taxon>Phaeotrichales</taxon>
        <taxon>Phaeotrichaceae</taxon>
        <taxon>Trichodelitschia</taxon>
    </lineage>
</organism>
<dbReference type="OrthoDB" id="5377213at2759"/>
<keyword evidence="3" id="KW-1185">Reference proteome</keyword>
<gene>
    <name evidence="2" type="ORF">EJ06DRAFT_354806</name>
</gene>
<sequence length="461" mass="49086">MATVLGAPRSNGLPPRIHKRDNSASSIGLLSSPPLPNTAPIAAAAEDEASTLFPPFKRAGTDARKIVTYDDDIDADARPPRIKPYLRKQSLGADAPAGLGIHDFGVTPSARTVSDPMLPPTAASRHARSTSNTSQFSTTSARPAVPFAHTLRQAPRPYTPPIAKSYTTSVVGSEVSNEAADVLADEEDLAFRISALNAAGRRSESISSIPAHAPPLPISSAAVNNPSLTRLHAASTSSGTYTFGGTANHSQSSLPSLLPSGGRTRGDTMRSNAGDTTSPSSRSSLDRAMAFIRGRGAEPEPDPATSIRAMRIAYAQREEAKDLKAEKESLKKLERDAKKRAKREQQAHSRRKSSSDTGRGRVRGDSKSTHRSGGSGALGGSNEKVEFVPGKPYSAYTPAHARSLPARVDTISPPRMGGGFRNGAARRARSGRLNAKSTWLGFMAWLRTRFLRWGKKMHVTT</sequence>
<evidence type="ECO:0000313" key="3">
    <source>
        <dbReference type="Proteomes" id="UP000799640"/>
    </source>
</evidence>
<evidence type="ECO:0000313" key="2">
    <source>
        <dbReference type="EMBL" id="KAF2401678.1"/>
    </source>
</evidence>